<dbReference type="Gene3D" id="3.30.390.50">
    <property type="entry name" value="CO dehydrogenase flavoprotein, C-terminal domain"/>
    <property type="match status" value="1"/>
</dbReference>
<dbReference type="FunFam" id="3.30.930.10:FF:000024">
    <property type="entry name" value="Lipoate-protein ligase A"/>
    <property type="match status" value="1"/>
</dbReference>
<dbReference type="GO" id="GO:0005829">
    <property type="term" value="C:cytosol"/>
    <property type="evidence" value="ECO:0007669"/>
    <property type="project" value="TreeGrafter"/>
</dbReference>
<dbReference type="Pfam" id="PF21948">
    <property type="entry name" value="LplA-B_cat"/>
    <property type="match status" value="1"/>
</dbReference>
<reference evidence="10 11" key="1">
    <citation type="submission" date="2017-02" db="EMBL/GenBank/DDBJ databases">
        <authorList>
            <person name="Peterson S.W."/>
        </authorList>
    </citation>
    <scope>NUCLEOTIDE SEQUENCE [LARGE SCALE GENOMIC DNA]</scope>
    <source>
        <strain evidence="10 11">CECT 9189</strain>
    </source>
</reference>
<evidence type="ECO:0000256" key="8">
    <source>
        <dbReference type="ARBA" id="ARBA00048037"/>
    </source>
</evidence>
<comment type="pathway">
    <text evidence="1">Protein modification; protein lipoylation via exogenous pathway; protein N(6)-(lipoyl)lysine from lipoate: step 2/2.</text>
</comment>
<evidence type="ECO:0000313" key="10">
    <source>
        <dbReference type="EMBL" id="SKA01448.1"/>
    </source>
</evidence>
<dbReference type="AlphaFoldDB" id="A0A1T4QDX4"/>
<dbReference type="PANTHER" id="PTHR12561:SF3">
    <property type="entry name" value="LIPOYLTRANSFERASE 1, MITOCHONDRIAL"/>
    <property type="match status" value="1"/>
</dbReference>
<evidence type="ECO:0000313" key="11">
    <source>
        <dbReference type="Proteomes" id="UP000191116"/>
    </source>
</evidence>
<evidence type="ECO:0000256" key="7">
    <source>
        <dbReference type="ARBA" id="ARBA00022840"/>
    </source>
</evidence>
<dbReference type="CDD" id="cd16443">
    <property type="entry name" value="LplA"/>
    <property type="match status" value="1"/>
</dbReference>
<dbReference type="GO" id="GO:0016979">
    <property type="term" value="F:lipoate-protein ligase activity"/>
    <property type="evidence" value="ECO:0007669"/>
    <property type="project" value="UniProtKB-EC"/>
</dbReference>
<accession>A0A1T4QDX4</accession>
<keyword evidence="5 10" id="KW-0436">Ligase</keyword>
<keyword evidence="7" id="KW-0067">ATP-binding</keyword>
<evidence type="ECO:0000256" key="6">
    <source>
        <dbReference type="ARBA" id="ARBA00022741"/>
    </source>
</evidence>
<dbReference type="EMBL" id="FUWP01000003">
    <property type="protein sequence ID" value="SKA01448.1"/>
    <property type="molecule type" value="Genomic_DNA"/>
</dbReference>
<dbReference type="InterPro" id="IPR004143">
    <property type="entry name" value="BPL_LPL_catalytic"/>
</dbReference>
<keyword evidence="4" id="KW-0963">Cytoplasm</keyword>
<dbReference type="InterPro" id="IPR004562">
    <property type="entry name" value="LipoylTrfase_LipoateP_Ligase"/>
</dbReference>
<dbReference type="InterPro" id="IPR045864">
    <property type="entry name" value="aa-tRNA-synth_II/BPL/LPL"/>
</dbReference>
<dbReference type="OrthoDB" id="9787898at2"/>
<dbReference type="GO" id="GO:0009249">
    <property type="term" value="P:protein lipoylation"/>
    <property type="evidence" value="ECO:0007669"/>
    <property type="project" value="InterPro"/>
</dbReference>
<comment type="pathway">
    <text evidence="2">Protein modification; protein lipoylation via exogenous pathway; protein N(6)-(lipoyl)lysine from lipoate: step 1/2.</text>
</comment>
<dbReference type="Gene3D" id="3.30.930.10">
    <property type="entry name" value="Bira Bifunctional Protein, Domain 2"/>
    <property type="match status" value="1"/>
</dbReference>
<evidence type="ECO:0000256" key="5">
    <source>
        <dbReference type="ARBA" id="ARBA00022598"/>
    </source>
</evidence>
<dbReference type="Pfam" id="PF10437">
    <property type="entry name" value="Lip_prot_lig_C"/>
    <property type="match status" value="1"/>
</dbReference>
<dbReference type="EC" id="6.3.1.20" evidence="3"/>
<dbReference type="SUPFAM" id="SSF55681">
    <property type="entry name" value="Class II aaRS and biotin synthetases"/>
    <property type="match status" value="1"/>
</dbReference>
<name>A0A1T4QDX4_9GAMM</name>
<dbReference type="InterPro" id="IPR019491">
    <property type="entry name" value="Lipoate_protein_ligase_C"/>
</dbReference>
<gene>
    <name evidence="10" type="primary">lplA</name>
    <name evidence="10" type="ORF">CZ814_00997</name>
</gene>
<dbReference type="UniPathway" id="UPA00537">
    <property type="reaction ID" value="UER00594"/>
</dbReference>
<organism evidence="10 11">
    <name type="scientific">Photobacterium toruni</name>
    <dbReference type="NCBI Taxonomy" id="1935446"/>
    <lineage>
        <taxon>Bacteria</taxon>
        <taxon>Pseudomonadati</taxon>
        <taxon>Pseudomonadota</taxon>
        <taxon>Gammaproteobacteria</taxon>
        <taxon>Vibrionales</taxon>
        <taxon>Vibrionaceae</taxon>
        <taxon>Photobacterium</taxon>
    </lineage>
</organism>
<dbReference type="GO" id="GO:0017118">
    <property type="term" value="F:lipoyltransferase activity"/>
    <property type="evidence" value="ECO:0007669"/>
    <property type="project" value="TreeGrafter"/>
</dbReference>
<comment type="catalytic activity">
    <reaction evidence="8">
        <text>L-lysyl-[lipoyl-carrier protein] + (R)-lipoate + ATP = N(6)-[(R)-lipoyl]-L-lysyl-[lipoyl-carrier protein] + AMP + diphosphate + H(+)</text>
        <dbReference type="Rhea" id="RHEA:49288"/>
        <dbReference type="Rhea" id="RHEA-COMP:10500"/>
        <dbReference type="Rhea" id="RHEA-COMP:10502"/>
        <dbReference type="ChEBI" id="CHEBI:15378"/>
        <dbReference type="ChEBI" id="CHEBI:29969"/>
        <dbReference type="ChEBI" id="CHEBI:30616"/>
        <dbReference type="ChEBI" id="CHEBI:33019"/>
        <dbReference type="ChEBI" id="CHEBI:83088"/>
        <dbReference type="ChEBI" id="CHEBI:83099"/>
        <dbReference type="ChEBI" id="CHEBI:456215"/>
        <dbReference type="EC" id="6.3.1.20"/>
    </reaction>
</comment>
<evidence type="ECO:0000256" key="3">
    <source>
        <dbReference type="ARBA" id="ARBA00012367"/>
    </source>
</evidence>
<feature type="domain" description="BPL/LPL catalytic" evidence="9">
    <location>
        <begin position="30"/>
        <end position="217"/>
    </location>
</feature>
<evidence type="ECO:0000256" key="4">
    <source>
        <dbReference type="ARBA" id="ARBA00022490"/>
    </source>
</evidence>
<dbReference type="Proteomes" id="UP000191116">
    <property type="component" value="Unassembled WGS sequence"/>
</dbReference>
<keyword evidence="6" id="KW-0547">Nucleotide-binding</keyword>
<evidence type="ECO:0000259" key="9">
    <source>
        <dbReference type="PROSITE" id="PS51733"/>
    </source>
</evidence>
<evidence type="ECO:0000256" key="1">
    <source>
        <dbReference type="ARBA" id="ARBA00005085"/>
    </source>
</evidence>
<sequence>MSSKIRVLISDSTNPWFNLAVEDAIFRTMSPQQRVLFLWRNDNTVVIGRAQNPWKECNTLKMEQDGITLARRQSGGGAVFHDLGNTNFTFMAGKPDYNKTVSTDIVLAALKQLGINSKATGRNDLVVEDNEGERKFSGSAYRETMDRGFHHGTLLLSADLTRLANYLNPDKKKLAAKGITSVRSRVTNLNQIIANIDHKMVCDAIIKTFCGYYNDHVEAEHISPQALPELTGFNDTFAKFSRWEWNFGNTPQFTHSLDERFTWGGVELHLDINKGVITEVKLFTDSLDPAPLELLEQRLLNLSYNTAAITTAISNLIIEYPYYNDVLMDIDKWLQTTIN</sequence>
<dbReference type="RefSeq" id="WP_080173885.1">
    <property type="nucleotide sequence ID" value="NZ_AP024855.1"/>
</dbReference>
<evidence type="ECO:0000256" key="2">
    <source>
        <dbReference type="ARBA" id="ARBA00005124"/>
    </source>
</evidence>
<dbReference type="GO" id="GO:0005524">
    <property type="term" value="F:ATP binding"/>
    <property type="evidence" value="ECO:0007669"/>
    <property type="project" value="UniProtKB-KW"/>
</dbReference>
<protein>
    <recommendedName>
        <fullName evidence="3">lipoate--protein ligase</fullName>
        <ecNumber evidence="3">6.3.1.20</ecNumber>
    </recommendedName>
</protein>
<proteinExistence type="predicted"/>
<dbReference type="NCBIfam" id="TIGR00545">
    <property type="entry name" value="lipoyltrans"/>
    <property type="match status" value="1"/>
</dbReference>
<dbReference type="SUPFAM" id="SSF82649">
    <property type="entry name" value="SufE/NifU"/>
    <property type="match status" value="1"/>
</dbReference>
<dbReference type="PANTHER" id="PTHR12561">
    <property type="entry name" value="LIPOATE-PROTEIN LIGASE"/>
    <property type="match status" value="1"/>
</dbReference>
<dbReference type="PROSITE" id="PS51733">
    <property type="entry name" value="BPL_LPL_CATALYTIC"/>
    <property type="match status" value="1"/>
</dbReference>